<evidence type="ECO:0000256" key="4">
    <source>
        <dbReference type="ARBA" id="ARBA00024667"/>
    </source>
</evidence>
<dbReference type="Gene3D" id="1.10.287.370">
    <property type="match status" value="1"/>
</dbReference>
<accession>C4WS81</accession>
<dbReference type="EMBL" id="AK340081">
    <property type="protein sequence ID" value="BAH70751.1"/>
    <property type="molecule type" value="mRNA"/>
</dbReference>
<evidence type="ECO:0000313" key="5">
    <source>
        <dbReference type="EMBL" id="BAH70751.1"/>
    </source>
</evidence>
<comment type="subunit">
    <text evidence="2">Heterohexamer of two PFD-alpha type and four PFD-beta type subunits.</text>
</comment>
<dbReference type="InterPro" id="IPR002777">
    <property type="entry name" value="PFD_beta-like"/>
</dbReference>
<dbReference type="GO" id="GO:0051082">
    <property type="term" value="F:unfolded protein binding"/>
    <property type="evidence" value="ECO:0007669"/>
    <property type="project" value="InterPro"/>
</dbReference>
<name>C4WS81_ACYPI</name>
<dbReference type="GO" id="GO:0006457">
    <property type="term" value="P:protein folding"/>
    <property type="evidence" value="ECO:0007669"/>
    <property type="project" value="InterPro"/>
</dbReference>
<dbReference type="InterPro" id="IPR009053">
    <property type="entry name" value="Prefoldin"/>
</dbReference>
<gene>
    <name evidence="5" type="primary">ACYPI008305</name>
</gene>
<dbReference type="SUPFAM" id="SSF46579">
    <property type="entry name" value="Prefoldin"/>
    <property type="match status" value="1"/>
</dbReference>
<dbReference type="CDD" id="cd23163">
    <property type="entry name" value="Prefoldin_2"/>
    <property type="match status" value="1"/>
</dbReference>
<evidence type="ECO:0000256" key="2">
    <source>
        <dbReference type="ARBA" id="ARBA00011695"/>
    </source>
</evidence>
<dbReference type="OrthoDB" id="29646at2759"/>
<evidence type="ECO:0000256" key="3">
    <source>
        <dbReference type="ARBA" id="ARBA00023186"/>
    </source>
</evidence>
<sequence>MEKLVKVKKPTEEELIHNTFNALRTEQRQLATKLSEIELDLNEHSIVIDTLNKLDDERKCFRLIGGVLVERKICDVLPTLIKNRGEMGKIVKTLNEQLTKKGIEINEFKNKHNIQVRGGVTPMTEEVESQSVDKKADHGGSVIVNNV</sequence>
<dbReference type="AlphaFoldDB" id="C4WS81"/>
<reference evidence="5" key="1">
    <citation type="submission" date="2009-06" db="EMBL/GenBank/DDBJ databases">
        <title>A full-length cDNA resource of the pea aphid, Acyrthosiphon pisum.</title>
        <authorList>
            <person name="Shigenobu S."/>
            <person name="Nakabachi A."/>
            <person name="Richards S."/>
        </authorList>
    </citation>
    <scope>NUCLEOTIDE SEQUENCE</scope>
    <source>
        <strain evidence="5">LSR1</strain>
        <tissue evidence="5">Whole body</tissue>
    </source>
</reference>
<proteinExistence type="evidence at transcript level"/>
<dbReference type="PANTHER" id="PTHR13303">
    <property type="entry name" value="PREFOLDIN SUBUNIT 2"/>
    <property type="match status" value="1"/>
</dbReference>
<comment type="similarity">
    <text evidence="1">Belongs to the prefoldin subunit beta family.</text>
</comment>
<organism evidence="5">
    <name type="scientific">Acyrthosiphon pisum</name>
    <name type="common">Pea aphid</name>
    <dbReference type="NCBI Taxonomy" id="7029"/>
    <lineage>
        <taxon>Eukaryota</taxon>
        <taxon>Metazoa</taxon>
        <taxon>Ecdysozoa</taxon>
        <taxon>Arthropoda</taxon>
        <taxon>Hexapoda</taxon>
        <taxon>Insecta</taxon>
        <taxon>Pterygota</taxon>
        <taxon>Neoptera</taxon>
        <taxon>Paraneoptera</taxon>
        <taxon>Hemiptera</taxon>
        <taxon>Sternorrhyncha</taxon>
        <taxon>Aphidomorpha</taxon>
        <taxon>Aphidoidea</taxon>
        <taxon>Aphididae</taxon>
        <taxon>Macrosiphini</taxon>
        <taxon>Acyrthosiphon</taxon>
    </lineage>
</organism>
<dbReference type="GO" id="GO:0016272">
    <property type="term" value="C:prefoldin complex"/>
    <property type="evidence" value="ECO:0007669"/>
    <property type="project" value="InterPro"/>
</dbReference>
<protein>
    <submittedName>
        <fullName evidence="5">ACYPI008305 protein</fullName>
    </submittedName>
</protein>
<dbReference type="Pfam" id="PF01920">
    <property type="entry name" value="Prefoldin_2"/>
    <property type="match status" value="1"/>
</dbReference>
<dbReference type="FunFam" id="1.10.287.370:FF:000002">
    <property type="entry name" value="Prefoldin subunit 2"/>
    <property type="match status" value="1"/>
</dbReference>
<dbReference type="InterPro" id="IPR027235">
    <property type="entry name" value="PFD2"/>
</dbReference>
<keyword evidence="3" id="KW-0143">Chaperone</keyword>
<evidence type="ECO:0000256" key="1">
    <source>
        <dbReference type="ARBA" id="ARBA00008045"/>
    </source>
</evidence>
<comment type="function">
    <text evidence="4">Binds specifically to cytosolic chaperonin (c-CPN) and transfers target proteins to it. Binds to nascent polypeptide chain and promotes folding in an environment in which there are many competing pathways for nonnative proteins.</text>
</comment>